<feature type="compositionally biased region" description="Basic and acidic residues" evidence="1">
    <location>
        <begin position="89"/>
        <end position="106"/>
    </location>
</feature>
<sequence length="120" mass="13228">MTDERSDVTSETPEEGGPDDTLSPSEATDSDEVANADGDEVVDPPEDWQAADETEPEESLDRKLEAEEPDVSAQEPAPRDIDETAAAPRDVEIVHPDDRREDRPDDRPDDGEESLFPVVR</sequence>
<dbReference type="STRING" id="59750.AWC31_09950"/>
<dbReference type="PATRIC" id="fig|59750.3.peg.6484"/>
<name>A0A132PP64_9MYCO</name>
<gene>
    <name evidence="2" type="ORF">AFM11_12025</name>
</gene>
<protein>
    <submittedName>
        <fullName evidence="2">Uncharacterized protein</fullName>
    </submittedName>
</protein>
<reference evidence="2 3" key="1">
    <citation type="submission" date="2015-07" db="EMBL/GenBank/DDBJ databases">
        <title>A draft genome sequence of Mycobacterium wolinskyi.</title>
        <authorList>
            <person name="de Man T.J."/>
            <person name="Perry K.A."/>
            <person name="Coulliette A.D."/>
            <person name="Jensen B."/>
            <person name="Toney N.C."/>
            <person name="Limbago B.M."/>
            <person name="Noble-Wang J."/>
        </authorList>
    </citation>
    <scope>NUCLEOTIDE SEQUENCE [LARGE SCALE GENOMIC DNA]</scope>
    <source>
        <strain evidence="2 3">CDC_01</strain>
    </source>
</reference>
<dbReference type="Proteomes" id="UP000070612">
    <property type="component" value="Unassembled WGS sequence"/>
</dbReference>
<feature type="region of interest" description="Disordered" evidence="1">
    <location>
        <begin position="1"/>
        <end position="120"/>
    </location>
</feature>
<dbReference type="EMBL" id="LGTW01000006">
    <property type="protein sequence ID" value="KWX24083.1"/>
    <property type="molecule type" value="Genomic_DNA"/>
</dbReference>
<proteinExistence type="predicted"/>
<dbReference type="AlphaFoldDB" id="A0A132PP64"/>
<evidence type="ECO:0000313" key="2">
    <source>
        <dbReference type="EMBL" id="KWX24083.1"/>
    </source>
</evidence>
<keyword evidence="3" id="KW-1185">Reference proteome</keyword>
<evidence type="ECO:0000313" key="3">
    <source>
        <dbReference type="Proteomes" id="UP000070612"/>
    </source>
</evidence>
<dbReference type="RefSeq" id="WP_067848563.1">
    <property type="nucleotide sequence ID" value="NZ_LGTW01000006.1"/>
</dbReference>
<comment type="caution">
    <text evidence="2">The sequence shown here is derived from an EMBL/GenBank/DDBJ whole genome shotgun (WGS) entry which is preliminary data.</text>
</comment>
<organism evidence="2 3">
    <name type="scientific">Mycolicibacterium wolinskyi</name>
    <dbReference type="NCBI Taxonomy" id="59750"/>
    <lineage>
        <taxon>Bacteria</taxon>
        <taxon>Bacillati</taxon>
        <taxon>Actinomycetota</taxon>
        <taxon>Actinomycetes</taxon>
        <taxon>Mycobacteriales</taxon>
        <taxon>Mycobacteriaceae</taxon>
        <taxon>Mycolicibacterium</taxon>
    </lineage>
</organism>
<feature type="compositionally biased region" description="Acidic residues" evidence="1">
    <location>
        <begin position="28"/>
        <end position="58"/>
    </location>
</feature>
<evidence type="ECO:0000256" key="1">
    <source>
        <dbReference type="SAM" id="MobiDB-lite"/>
    </source>
</evidence>
<accession>A0A132PP64</accession>